<accession>A0A1F5SXD7</accession>
<evidence type="ECO:0000313" key="3">
    <source>
        <dbReference type="Proteomes" id="UP000179001"/>
    </source>
</evidence>
<organism evidence="2 3">
    <name type="scientific">Candidatus Falkowbacteria bacterium RIFOXYC2_FULL_36_12</name>
    <dbReference type="NCBI Taxonomy" id="1798002"/>
    <lineage>
        <taxon>Bacteria</taxon>
        <taxon>Candidatus Falkowiibacteriota</taxon>
    </lineage>
</organism>
<evidence type="ECO:0000313" key="2">
    <source>
        <dbReference type="EMBL" id="OGF30891.1"/>
    </source>
</evidence>
<sequence length="368" mass="40607">MKKFTFFSVLMMLAIVFAPVANAASLAQTLSGKILLQVEEHGEAWYVYPGDFHRYYLGRPADAFDLMRNLGYGITNRDLQKIPVAASNMAGGIDHDGDGLKLEVEAAFGTSDLLADTDGDGYNDYEEIFFGYSPTDPRRVRLTNEAFARQHAGKIFLQVEAHGEAWYVDTIAYNRHYLGRPADAFEIMRSLGLGITNANLAQIPIANSSIPVEANWQSFSRTASGINYQFECPPDWSVNYATDYGENVTLTQCKKIYAGTQYIDDGIAVSVGYVPDSIAASYENMAGENYSYAMLQSILMQPYVSQYSSNVFSGAYSSSTVNPTLRFLARRTVGSGYIEIQATSYGTSHTVNQYLEIVNKIVASVTTN</sequence>
<dbReference type="Proteomes" id="UP000179001">
    <property type="component" value="Unassembled WGS sequence"/>
</dbReference>
<evidence type="ECO:0000256" key="1">
    <source>
        <dbReference type="SAM" id="SignalP"/>
    </source>
</evidence>
<dbReference type="STRING" id="1798002.A2478_00365"/>
<feature type="chain" id="PRO_5009521313" description="EF-hand domain-containing protein" evidence="1">
    <location>
        <begin position="24"/>
        <end position="368"/>
    </location>
</feature>
<comment type="caution">
    <text evidence="2">The sequence shown here is derived from an EMBL/GenBank/DDBJ whole genome shotgun (WGS) entry which is preliminary data.</text>
</comment>
<keyword evidence="1" id="KW-0732">Signal</keyword>
<name>A0A1F5SXD7_9BACT</name>
<feature type="signal peptide" evidence="1">
    <location>
        <begin position="1"/>
        <end position="23"/>
    </location>
</feature>
<gene>
    <name evidence="2" type="ORF">A2478_00365</name>
</gene>
<dbReference type="AlphaFoldDB" id="A0A1F5SXD7"/>
<evidence type="ECO:0008006" key="4">
    <source>
        <dbReference type="Google" id="ProtNLM"/>
    </source>
</evidence>
<dbReference type="EMBL" id="MFGJ01000008">
    <property type="protein sequence ID" value="OGF30891.1"/>
    <property type="molecule type" value="Genomic_DNA"/>
</dbReference>
<protein>
    <recommendedName>
        <fullName evidence="4">EF-hand domain-containing protein</fullName>
    </recommendedName>
</protein>
<proteinExistence type="predicted"/>
<reference evidence="2 3" key="1">
    <citation type="journal article" date="2016" name="Nat. Commun.">
        <title>Thousands of microbial genomes shed light on interconnected biogeochemical processes in an aquifer system.</title>
        <authorList>
            <person name="Anantharaman K."/>
            <person name="Brown C.T."/>
            <person name="Hug L.A."/>
            <person name="Sharon I."/>
            <person name="Castelle C.J."/>
            <person name="Probst A.J."/>
            <person name="Thomas B.C."/>
            <person name="Singh A."/>
            <person name="Wilkins M.J."/>
            <person name="Karaoz U."/>
            <person name="Brodie E.L."/>
            <person name="Williams K.H."/>
            <person name="Hubbard S.S."/>
            <person name="Banfield J.F."/>
        </authorList>
    </citation>
    <scope>NUCLEOTIDE SEQUENCE [LARGE SCALE GENOMIC DNA]</scope>
</reference>